<feature type="transmembrane region" description="Helical" evidence="1">
    <location>
        <begin position="71"/>
        <end position="92"/>
    </location>
</feature>
<organism evidence="2 3">
    <name type="scientific">Crotalaria pallida</name>
    <name type="common">Smooth rattlebox</name>
    <name type="synonym">Crotalaria striata</name>
    <dbReference type="NCBI Taxonomy" id="3830"/>
    <lineage>
        <taxon>Eukaryota</taxon>
        <taxon>Viridiplantae</taxon>
        <taxon>Streptophyta</taxon>
        <taxon>Embryophyta</taxon>
        <taxon>Tracheophyta</taxon>
        <taxon>Spermatophyta</taxon>
        <taxon>Magnoliopsida</taxon>
        <taxon>eudicotyledons</taxon>
        <taxon>Gunneridae</taxon>
        <taxon>Pentapetalae</taxon>
        <taxon>rosids</taxon>
        <taxon>fabids</taxon>
        <taxon>Fabales</taxon>
        <taxon>Fabaceae</taxon>
        <taxon>Papilionoideae</taxon>
        <taxon>50 kb inversion clade</taxon>
        <taxon>genistoids sensu lato</taxon>
        <taxon>core genistoids</taxon>
        <taxon>Crotalarieae</taxon>
        <taxon>Crotalaria</taxon>
    </lineage>
</organism>
<dbReference type="AlphaFoldDB" id="A0AAN9FUX7"/>
<dbReference type="Proteomes" id="UP001372338">
    <property type="component" value="Unassembled WGS sequence"/>
</dbReference>
<reference evidence="2 3" key="1">
    <citation type="submission" date="2024-01" db="EMBL/GenBank/DDBJ databases">
        <title>The genomes of 5 underutilized Papilionoideae crops provide insights into root nodulation and disease resistanc.</title>
        <authorList>
            <person name="Yuan L."/>
        </authorList>
    </citation>
    <scope>NUCLEOTIDE SEQUENCE [LARGE SCALE GENOMIC DNA]</scope>
    <source>
        <strain evidence="2">ZHUSHIDOU_FW_LH</strain>
        <tissue evidence="2">Leaf</tissue>
    </source>
</reference>
<proteinExistence type="predicted"/>
<feature type="transmembrane region" description="Helical" evidence="1">
    <location>
        <begin position="41"/>
        <end position="59"/>
    </location>
</feature>
<accession>A0AAN9FUX7</accession>
<dbReference type="EMBL" id="JAYWIO010000002">
    <property type="protein sequence ID" value="KAK7281806.1"/>
    <property type="molecule type" value="Genomic_DNA"/>
</dbReference>
<protein>
    <submittedName>
        <fullName evidence="2">Uncharacterized protein</fullName>
    </submittedName>
</protein>
<evidence type="ECO:0000313" key="2">
    <source>
        <dbReference type="EMBL" id="KAK7281806.1"/>
    </source>
</evidence>
<name>A0AAN9FUX7_CROPI</name>
<keyword evidence="1" id="KW-0812">Transmembrane</keyword>
<keyword evidence="3" id="KW-1185">Reference proteome</keyword>
<evidence type="ECO:0000256" key="1">
    <source>
        <dbReference type="SAM" id="Phobius"/>
    </source>
</evidence>
<sequence>MMLECIMIRLETWKGSASLRKLVHLQKSPCLCWSRNCIRHFFTLLTILCNIVYILLVLHPLTHVISYPYLMLYPCFPGHLGSWQWLLASFVVEASRIKKKDTWV</sequence>
<gene>
    <name evidence="2" type="ORF">RIF29_10096</name>
</gene>
<evidence type="ECO:0000313" key="3">
    <source>
        <dbReference type="Proteomes" id="UP001372338"/>
    </source>
</evidence>
<keyword evidence="1" id="KW-0472">Membrane</keyword>
<comment type="caution">
    <text evidence="2">The sequence shown here is derived from an EMBL/GenBank/DDBJ whole genome shotgun (WGS) entry which is preliminary data.</text>
</comment>
<keyword evidence="1" id="KW-1133">Transmembrane helix</keyword>